<comment type="caution">
    <text evidence="2">The sequence shown here is derived from an EMBL/GenBank/DDBJ whole genome shotgun (WGS) entry which is preliminary data.</text>
</comment>
<evidence type="ECO:0000313" key="3">
    <source>
        <dbReference type="Proteomes" id="UP001432322"/>
    </source>
</evidence>
<gene>
    <name evidence="2" type="ORF">PFISCL1PPCAC_27477</name>
</gene>
<evidence type="ECO:0008006" key="4">
    <source>
        <dbReference type="Google" id="ProtNLM"/>
    </source>
</evidence>
<dbReference type="Pfam" id="PF10320">
    <property type="entry name" value="7TM_GPCR_Srsx"/>
    <property type="match status" value="1"/>
</dbReference>
<dbReference type="AlphaFoldDB" id="A0AAV5WZW6"/>
<accession>A0AAV5WZW6</accession>
<organism evidence="2 3">
    <name type="scientific">Pristionchus fissidentatus</name>
    <dbReference type="NCBI Taxonomy" id="1538716"/>
    <lineage>
        <taxon>Eukaryota</taxon>
        <taxon>Metazoa</taxon>
        <taxon>Ecdysozoa</taxon>
        <taxon>Nematoda</taxon>
        <taxon>Chromadorea</taxon>
        <taxon>Rhabditida</taxon>
        <taxon>Rhabditina</taxon>
        <taxon>Diplogasteromorpha</taxon>
        <taxon>Diplogasteroidea</taxon>
        <taxon>Neodiplogasteridae</taxon>
        <taxon>Pristionchus</taxon>
    </lineage>
</organism>
<dbReference type="InterPro" id="IPR019424">
    <property type="entry name" value="7TM_GPCR_Srsx"/>
</dbReference>
<protein>
    <recommendedName>
        <fullName evidence="4">G protein-coupled receptor</fullName>
    </recommendedName>
</protein>
<dbReference type="SUPFAM" id="SSF81321">
    <property type="entry name" value="Family A G protein-coupled receptor-like"/>
    <property type="match status" value="1"/>
</dbReference>
<name>A0AAV5WZW6_9BILA</name>
<keyword evidence="1" id="KW-0472">Membrane</keyword>
<feature type="non-terminal residue" evidence="2">
    <location>
        <position position="1"/>
    </location>
</feature>
<feature type="non-terminal residue" evidence="2">
    <location>
        <position position="113"/>
    </location>
</feature>
<proteinExistence type="predicted"/>
<evidence type="ECO:0000256" key="1">
    <source>
        <dbReference type="SAM" id="Phobius"/>
    </source>
</evidence>
<sequence length="113" mass="12990">VIRVLFQRSSSKLLKKSQIRAAKSMVALTAAYLMSWFFTSAFAFVSTVVPPDSILAKINNQYAVFLALISYSSTYYSHFVISREFRREFMESFCCRPFKRLCYGNTSANTSFM</sequence>
<keyword evidence="3" id="KW-1185">Reference proteome</keyword>
<feature type="transmembrane region" description="Helical" evidence="1">
    <location>
        <begin position="21"/>
        <end position="42"/>
    </location>
</feature>
<keyword evidence="1" id="KW-0812">Transmembrane</keyword>
<dbReference type="Proteomes" id="UP001432322">
    <property type="component" value="Unassembled WGS sequence"/>
</dbReference>
<reference evidence="2" key="1">
    <citation type="submission" date="2023-10" db="EMBL/GenBank/DDBJ databases">
        <title>Genome assembly of Pristionchus species.</title>
        <authorList>
            <person name="Yoshida K."/>
            <person name="Sommer R.J."/>
        </authorList>
    </citation>
    <scope>NUCLEOTIDE SEQUENCE</scope>
    <source>
        <strain evidence="2">RS5133</strain>
    </source>
</reference>
<dbReference type="Gene3D" id="1.20.1070.10">
    <property type="entry name" value="Rhodopsin 7-helix transmembrane proteins"/>
    <property type="match status" value="1"/>
</dbReference>
<dbReference type="EMBL" id="BTSY01000007">
    <property type="protein sequence ID" value="GMT36180.1"/>
    <property type="molecule type" value="Genomic_DNA"/>
</dbReference>
<feature type="transmembrane region" description="Helical" evidence="1">
    <location>
        <begin position="62"/>
        <end position="81"/>
    </location>
</feature>
<evidence type="ECO:0000313" key="2">
    <source>
        <dbReference type="EMBL" id="GMT36180.1"/>
    </source>
</evidence>
<keyword evidence="1" id="KW-1133">Transmembrane helix</keyword>